<reference evidence="6 7" key="1">
    <citation type="submission" date="2022-07" db="EMBL/GenBank/DDBJ databases">
        <title>Fecal culturing of patients with breast cancer.</title>
        <authorList>
            <person name="Teng N.M.Y."/>
            <person name="Kiu R."/>
            <person name="Evans R."/>
            <person name="Baker D.J."/>
            <person name="Zenner C."/>
            <person name="Robinson S.D."/>
            <person name="Hall L.J."/>
        </authorList>
    </citation>
    <scope>NUCLEOTIDE SEQUENCE [LARGE SCALE GENOMIC DNA]</scope>
    <source>
        <strain evidence="6 7">LH1063</strain>
    </source>
</reference>
<feature type="domain" description="YknX-like C-terminal permuted SH3-like" evidence="5">
    <location>
        <begin position="269"/>
        <end position="335"/>
    </location>
</feature>
<keyword evidence="7" id="KW-1185">Reference proteome</keyword>
<dbReference type="NCBIfam" id="TIGR01730">
    <property type="entry name" value="RND_mfp"/>
    <property type="match status" value="1"/>
</dbReference>
<evidence type="ECO:0000313" key="6">
    <source>
        <dbReference type="EMBL" id="MCP9611665.1"/>
    </source>
</evidence>
<keyword evidence="2" id="KW-0175">Coiled coil</keyword>
<feature type="domain" description="Multidrug resistance protein MdtA-like barrel-sandwich hybrid" evidence="3">
    <location>
        <begin position="64"/>
        <end position="170"/>
    </location>
</feature>
<gene>
    <name evidence="6" type="ORF">NMU02_06130</name>
</gene>
<dbReference type="PANTHER" id="PTHR30469">
    <property type="entry name" value="MULTIDRUG RESISTANCE PROTEIN MDTA"/>
    <property type="match status" value="1"/>
</dbReference>
<dbReference type="Proteomes" id="UP001205603">
    <property type="component" value="Unassembled WGS sequence"/>
</dbReference>
<organism evidence="6 7">
    <name type="scientific">Coprobacter tertius</name>
    <dbReference type="NCBI Taxonomy" id="2944915"/>
    <lineage>
        <taxon>Bacteria</taxon>
        <taxon>Pseudomonadati</taxon>
        <taxon>Bacteroidota</taxon>
        <taxon>Bacteroidia</taxon>
        <taxon>Bacteroidales</taxon>
        <taxon>Barnesiellaceae</taxon>
        <taxon>Coprobacter</taxon>
    </lineage>
</organism>
<dbReference type="PROSITE" id="PS51257">
    <property type="entry name" value="PROKAR_LIPOPROTEIN"/>
    <property type="match status" value="1"/>
</dbReference>
<protein>
    <submittedName>
        <fullName evidence="6">Efflux RND transporter periplasmic adaptor subunit</fullName>
    </submittedName>
</protein>
<dbReference type="InterPro" id="IPR006143">
    <property type="entry name" value="RND_pump_MFP"/>
</dbReference>
<dbReference type="InterPro" id="IPR058637">
    <property type="entry name" value="YknX-like_C"/>
</dbReference>
<dbReference type="Pfam" id="PF25954">
    <property type="entry name" value="Beta-barrel_RND_2"/>
    <property type="match status" value="1"/>
</dbReference>
<dbReference type="EMBL" id="JANDHW010000005">
    <property type="protein sequence ID" value="MCP9611665.1"/>
    <property type="molecule type" value="Genomic_DNA"/>
</dbReference>
<evidence type="ECO:0000259" key="5">
    <source>
        <dbReference type="Pfam" id="PF25989"/>
    </source>
</evidence>
<dbReference type="Gene3D" id="2.40.420.20">
    <property type="match status" value="1"/>
</dbReference>
<name>A0ABT1MGA3_9BACT</name>
<dbReference type="SUPFAM" id="SSF111369">
    <property type="entry name" value="HlyD-like secretion proteins"/>
    <property type="match status" value="1"/>
</dbReference>
<dbReference type="Gene3D" id="2.40.30.170">
    <property type="match status" value="1"/>
</dbReference>
<evidence type="ECO:0000259" key="3">
    <source>
        <dbReference type="Pfam" id="PF25917"/>
    </source>
</evidence>
<dbReference type="Pfam" id="PF25917">
    <property type="entry name" value="BSH_RND"/>
    <property type="match status" value="1"/>
</dbReference>
<evidence type="ECO:0000256" key="2">
    <source>
        <dbReference type="SAM" id="Coils"/>
    </source>
</evidence>
<comment type="caution">
    <text evidence="6">The sequence shown here is derived from an EMBL/GenBank/DDBJ whole genome shotgun (WGS) entry which is preliminary data.</text>
</comment>
<proteinExistence type="inferred from homology"/>
<dbReference type="Gene3D" id="2.40.50.100">
    <property type="match status" value="1"/>
</dbReference>
<comment type="similarity">
    <text evidence="1">Belongs to the membrane fusion protein (MFP) (TC 8.A.1) family.</text>
</comment>
<evidence type="ECO:0000313" key="7">
    <source>
        <dbReference type="Proteomes" id="UP001205603"/>
    </source>
</evidence>
<dbReference type="Pfam" id="PF25989">
    <property type="entry name" value="YknX_C"/>
    <property type="match status" value="1"/>
</dbReference>
<dbReference type="Gene3D" id="1.10.287.470">
    <property type="entry name" value="Helix hairpin bin"/>
    <property type="match status" value="1"/>
</dbReference>
<feature type="domain" description="CusB-like beta-barrel" evidence="4">
    <location>
        <begin position="187"/>
        <end position="258"/>
    </location>
</feature>
<dbReference type="InterPro" id="IPR058792">
    <property type="entry name" value="Beta-barrel_RND_2"/>
</dbReference>
<evidence type="ECO:0000256" key="1">
    <source>
        <dbReference type="ARBA" id="ARBA00009477"/>
    </source>
</evidence>
<accession>A0ABT1MGA3</accession>
<feature type="coiled-coil region" evidence="2">
    <location>
        <begin position="98"/>
        <end position="149"/>
    </location>
</feature>
<dbReference type="InterPro" id="IPR058625">
    <property type="entry name" value="MdtA-like_BSH"/>
</dbReference>
<sequence length="342" mass="37864">MKRNGKYGLLSLAFIASIISCTDKNKTGDEVDEKPLVRIEKVTSQDVPQSQDFTANVQANVVNNISPSVQMRIKDIKVEIGDRVNKGQVLVLLDKTSLIQQKTQLDNLQLEYDRLEELFKVGGASKQAVDQMKTQLDVARSSYENLSENTQLISPITGVVTARNYDNGDMYGGNPILTIEQITPVKLLVHVSESFYTKVKKGMDVKVKLDVFGDQEFIGKVSLIYPTIDPATRTFPVEVKLANTDGKVRPGMFARATMDFGVKKHVVTPDLSVIKQSGSGDRYIYVYKDGKVTYNKVELGRQIGNKYEVISGISDGDEVVVAGQSRLTNGMEVEVEKDSAEK</sequence>
<evidence type="ECO:0000259" key="4">
    <source>
        <dbReference type="Pfam" id="PF25954"/>
    </source>
</evidence>
<dbReference type="RefSeq" id="WP_255026618.1">
    <property type="nucleotide sequence ID" value="NZ_JANDHW010000005.1"/>
</dbReference>